<evidence type="ECO:0000313" key="3">
    <source>
        <dbReference type="Proteomes" id="UP000293952"/>
    </source>
</evidence>
<feature type="transmembrane region" description="Helical" evidence="1">
    <location>
        <begin position="21"/>
        <end position="42"/>
    </location>
</feature>
<gene>
    <name evidence="2" type="ORF">ERX46_05980</name>
</gene>
<evidence type="ECO:0000313" key="2">
    <source>
        <dbReference type="EMBL" id="RYM34922.1"/>
    </source>
</evidence>
<dbReference type="Proteomes" id="UP000293952">
    <property type="component" value="Unassembled WGS sequence"/>
</dbReference>
<keyword evidence="3" id="KW-1185">Reference proteome</keyword>
<keyword evidence="1" id="KW-0812">Transmembrane</keyword>
<comment type="caution">
    <text evidence="2">The sequence shown here is derived from an EMBL/GenBank/DDBJ whole genome shotgun (WGS) entry which is preliminary data.</text>
</comment>
<proteinExistence type="predicted"/>
<keyword evidence="1" id="KW-1133">Transmembrane helix</keyword>
<protein>
    <submittedName>
        <fullName evidence="2">Uncharacterized protein</fullName>
    </submittedName>
</protein>
<accession>A0A4Q4KNH6</accession>
<dbReference type="EMBL" id="SETE01000002">
    <property type="protein sequence ID" value="RYM34922.1"/>
    <property type="molecule type" value="Genomic_DNA"/>
</dbReference>
<organism evidence="2 3">
    <name type="scientific">Brumimicrobium glaciale</name>
    <dbReference type="NCBI Taxonomy" id="200475"/>
    <lineage>
        <taxon>Bacteria</taxon>
        <taxon>Pseudomonadati</taxon>
        <taxon>Bacteroidota</taxon>
        <taxon>Flavobacteriia</taxon>
        <taxon>Flavobacteriales</taxon>
        <taxon>Crocinitomicaceae</taxon>
        <taxon>Brumimicrobium</taxon>
    </lineage>
</organism>
<dbReference type="RefSeq" id="WP_130092930.1">
    <property type="nucleotide sequence ID" value="NZ_SETE01000002.1"/>
</dbReference>
<evidence type="ECO:0000256" key="1">
    <source>
        <dbReference type="SAM" id="Phobius"/>
    </source>
</evidence>
<keyword evidence="1" id="KW-0472">Membrane</keyword>
<sequence>MIKFFRKIRQKSLIENKFTKYLIYALGEIVLVVIGIVIALQINNQNEESKLKHKELILLIEMQLNLKEDLSVLNGTIGANKERIRSNEAVKTALETKLPFNDSLKYHFGNTFGNFQLTENTSAWENMKSIGFDLISNDSLRNSLSRLYSTKYVYLENVEKGVDDWYQWKQLYPQVLKHIHIEMLWVSGTPENYEELIEDREFLEVIKLNIFLRNFMQNKYIDVQKEVSLVLIQLDKHLQYLND</sequence>
<reference evidence="2 3" key="1">
    <citation type="submission" date="2019-02" db="EMBL/GenBank/DDBJ databases">
        <title>Genome sequence of the sea-ice species Brumimicrobium glaciale.</title>
        <authorList>
            <person name="Bowman J.P."/>
        </authorList>
    </citation>
    <scope>NUCLEOTIDE SEQUENCE [LARGE SCALE GENOMIC DNA]</scope>
    <source>
        <strain evidence="2 3">IC156</strain>
    </source>
</reference>
<dbReference type="OrthoDB" id="821805at2"/>
<dbReference type="InterPro" id="IPR045749">
    <property type="entry name" value="DUF6090"/>
</dbReference>
<dbReference type="Pfam" id="PF19578">
    <property type="entry name" value="DUF6090"/>
    <property type="match status" value="1"/>
</dbReference>
<dbReference type="AlphaFoldDB" id="A0A4Q4KNH6"/>
<name>A0A4Q4KNH6_9FLAO</name>